<dbReference type="InterPro" id="IPR050317">
    <property type="entry name" value="Plant_Fungal_Acyltransferase"/>
</dbReference>
<dbReference type="PANTHER" id="PTHR31642:SF322">
    <property type="entry name" value="SHIKIMATE_QUINATE HYDROXYCINNAMOYLTRANSFERASE"/>
    <property type="match status" value="1"/>
</dbReference>
<keyword evidence="3" id="KW-1185">Reference proteome</keyword>
<dbReference type="Gene3D" id="3.30.559.10">
    <property type="entry name" value="Chloramphenicol acetyltransferase-like domain"/>
    <property type="match status" value="1"/>
</dbReference>
<evidence type="ECO:0000256" key="1">
    <source>
        <dbReference type="ARBA" id="ARBA00009861"/>
    </source>
</evidence>
<evidence type="ECO:0000313" key="2">
    <source>
        <dbReference type="EMBL" id="MED6133061.1"/>
    </source>
</evidence>
<name>A0ABU6SA36_9FABA</name>
<comment type="caution">
    <text evidence="2">The sequence shown here is derived from an EMBL/GenBank/DDBJ whole genome shotgun (WGS) entry which is preliminary data.</text>
</comment>
<dbReference type="EMBL" id="JASCZI010060504">
    <property type="protein sequence ID" value="MED6133061.1"/>
    <property type="molecule type" value="Genomic_DNA"/>
</dbReference>
<reference evidence="2 3" key="1">
    <citation type="journal article" date="2023" name="Plants (Basel)">
        <title>Bridging the Gap: Combining Genomics and Transcriptomics Approaches to Understand Stylosanthes scabra, an Orphan Legume from the Brazilian Caatinga.</title>
        <authorList>
            <person name="Ferreira-Neto J.R.C."/>
            <person name="da Silva M.D."/>
            <person name="Binneck E."/>
            <person name="de Melo N.F."/>
            <person name="da Silva R.H."/>
            <person name="de Melo A.L.T.M."/>
            <person name="Pandolfi V."/>
            <person name="Bustamante F.O."/>
            <person name="Brasileiro-Vidal A.C."/>
            <person name="Benko-Iseppon A.M."/>
        </authorList>
    </citation>
    <scope>NUCLEOTIDE SEQUENCE [LARGE SCALE GENOMIC DNA]</scope>
    <source>
        <tissue evidence="2">Leaves</tissue>
    </source>
</reference>
<evidence type="ECO:0008006" key="4">
    <source>
        <dbReference type="Google" id="ProtNLM"/>
    </source>
</evidence>
<feature type="non-terminal residue" evidence="2">
    <location>
        <position position="1"/>
    </location>
</feature>
<organism evidence="2 3">
    <name type="scientific">Stylosanthes scabra</name>
    <dbReference type="NCBI Taxonomy" id="79078"/>
    <lineage>
        <taxon>Eukaryota</taxon>
        <taxon>Viridiplantae</taxon>
        <taxon>Streptophyta</taxon>
        <taxon>Embryophyta</taxon>
        <taxon>Tracheophyta</taxon>
        <taxon>Spermatophyta</taxon>
        <taxon>Magnoliopsida</taxon>
        <taxon>eudicotyledons</taxon>
        <taxon>Gunneridae</taxon>
        <taxon>Pentapetalae</taxon>
        <taxon>rosids</taxon>
        <taxon>fabids</taxon>
        <taxon>Fabales</taxon>
        <taxon>Fabaceae</taxon>
        <taxon>Papilionoideae</taxon>
        <taxon>50 kb inversion clade</taxon>
        <taxon>dalbergioids sensu lato</taxon>
        <taxon>Dalbergieae</taxon>
        <taxon>Pterocarpus clade</taxon>
        <taxon>Stylosanthes</taxon>
    </lineage>
</organism>
<accession>A0ABU6SA36</accession>
<proteinExistence type="inferred from homology"/>
<dbReference type="PANTHER" id="PTHR31642">
    <property type="entry name" value="TRICHOTHECENE 3-O-ACETYLTRANSFERASE"/>
    <property type="match status" value="1"/>
</dbReference>
<protein>
    <recommendedName>
        <fullName evidence="4">Shikimate O-hydroxycinnamoyltransferase</fullName>
    </recommendedName>
</protein>
<gene>
    <name evidence="2" type="ORF">PIB30_024740</name>
</gene>
<dbReference type="Pfam" id="PF02458">
    <property type="entry name" value="Transferase"/>
    <property type="match status" value="1"/>
</dbReference>
<comment type="similarity">
    <text evidence="1">Belongs to the plant acyltransferase family.</text>
</comment>
<sequence>KQAKSKFIPKMVTIKASYVVTPKDETPKGVFCLSESDQIWRWSHSTTVYVYNNKNNVNVMNLNELVQRMRESLSQILVHYYPLRGRLNWIQGGRLKLDCNAKGAMLFEAESTKSMAEYGEFSPNDDAIKELIPKLDYSQPIQDIPLFLAQVTKFHGGGFLSSNE</sequence>
<evidence type="ECO:0000313" key="3">
    <source>
        <dbReference type="Proteomes" id="UP001341840"/>
    </source>
</evidence>
<dbReference type="InterPro" id="IPR023213">
    <property type="entry name" value="CAT-like_dom_sf"/>
</dbReference>
<dbReference type="Proteomes" id="UP001341840">
    <property type="component" value="Unassembled WGS sequence"/>
</dbReference>